<reference evidence="6 7" key="1">
    <citation type="submission" date="2024-02" db="EMBL/GenBank/DDBJ databases">
        <authorList>
            <person name="Vignale AGUSTIN F."/>
            <person name="Sosa J E."/>
            <person name="Modenutti C."/>
        </authorList>
    </citation>
    <scope>NUCLEOTIDE SEQUENCE [LARGE SCALE GENOMIC DNA]</scope>
</reference>
<dbReference type="AlphaFoldDB" id="A0ABC8T527"/>
<sequence>MTDYVETLIHSFGVEYKVYEIDGFQNGQEIKRALLVLGCNSSVPAVFIEKELVVGAKKATILNLRGELKHLFRDVAINRGIEGGVMLRQGT</sequence>
<proteinExistence type="inferred from homology"/>
<dbReference type="InterPro" id="IPR002109">
    <property type="entry name" value="Glutaredoxin"/>
</dbReference>
<comment type="similarity">
    <text evidence="2">Belongs to the glutaredoxin family. CC-type subfamily.</text>
</comment>
<evidence type="ECO:0000256" key="2">
    <source>
        <dbReference type="ARBA" id="ARBA00007568"/>
    </source>
</evidence>
<dbReference type="Proteomes" id="UP001642360">
    <property type="component" value="Unassembled WGS sequence"/>
</dbReference>
<feature type="domain" description="Glutaredoxin" evidence="5">
    <location>
        <begin position="6"/>
        <end position="53"/>
    </location>
</feature>
<comment type="caution">
    <text evidence="6">The sequence shown here is derived from an EMBL/GenBank/DDBJ whole genome shotgun (WGS) entry which is preliminary data.</text>
</comment>
<organism evidence="6 7">
    <name type="scientific">Ilex paraguariensis</name>
    <name type="common">yerba mate</name>
    <dbReference type="NCBI Taxonomy" id="185542"/>
    <lineage>
        <taxon>Eukaryota</taxon>
        <taxon>Viridiplantae</taxon>
        <taxon>Streptophyta</taxon>
        <taxon>Embryophyta</taxon>
        <taxon>Tracheophyta</taxon>
        <taxon>Spermatophyta</taxon>
        <taxon>Magnoliopsida</taxon>
        <taxon>eudicotyledons</taxon>
        <taxon>Gunneridae</taxon>
        <taxon>Pentapetalae</taxon>
        <taxon>asterids</taxon>
        <taxon>campanulids</taxon>
        <taxon>Aquifoliales</taxon>
        <taxon>Aquifoliaceae</taxon>
        <taxon>Ilex</taxon>
    </lineage>
</organism>
<dbReference type="Gene3D" id="3.40.30.10">
    <property type="entry name" value="Glutaredoxin"/>
    <property type="match status" value="1"/>
</dbReference>
<dbReference type="EMBL" id="CAUOFW020003802">
    <property type="protein sequence ID" value="CAK9162132.1"/>
    <property type="molecule type" value="Genomic_DNA"/>
</dbReference>
<dbReference type="PANTHER" id="PTHR10168">
    <property type="entry name" value="GLUTAREDOXIN"/>
    <property type="match status" value="1"/>
</dbReference>
<dbReference type="Pfam" id="PF00462">
    <property type="entry name" value="Glutaredoxin"/>
    <property type="match status" value="1"/>
</dbReference>
<dbReference type="GO" id="GO:0005737">
    <property type="term" value="C:cytoplasm"/>
    <property type="evidence" value="ECO:0007669"/>
    <property type="project" value="UniProtKB-SubCell"/>
</dbReference>
<evidence type="ECO:0000259" key="5">
    <source>
        <dbReference type="Pfam" id="PF00462"/>
    </source>
</evidence>
<gene>
    <name evidence="6" type="ORF">ILEXP_LOCUS30968</name>
</gene>
<accession>A0ABC8T527</accession>
<evidence type="ECO:0000256" key="4">
    <source>
        <dbReference type="ARBA" id="ARBA00023284"/>
    </source>
</evidence>
<dbReference type="PROSITE" id="PS51354">
    <property type="entry name" value="GLUTAREDOXIN_2"/>
    <property type="match status" value="1"/>
</dbReference>
<evidence type="ECO:0000256" key="1">
    <source>
        <dbReference type="ARBA" id="ARBA00004496"/>
    </source>
</evidence>
<evidence type="ECO:0000256" key="3">
    <source>
        <dbReference type="ARBA" id="ARBA00022490"/>
    </source>
</evidence>
<protein>
    <recommendedName>
        <fullName evidence="5">Glutaredoxin domain-containing protein</fullName>
    </recommendedName>
</protein>
<keyword evidence="3" id="KW-0963">Cytoplasm</keyword>
<name>A0ABC8T527_9AQUA</name>
<comment type="subcellular location">
    <subcellularLocation>
        <location evidence="1">Cytoplasm</location>
    </subcellularLocation>
</comment>
<dbReference type="InterPro" id="IPR036249">
    <property type="entry name" value="Thioredoxin-like_sf"/>
</dbReference>
<dbReference type="InterPro" id="IPR011905">
    <property type="entry name" value="GlrX-like_pln_2"/>
</dbReference>
<keyword evidence="7" id="KW-1185">Reference proteome</keyword>
<dbReference type="SUPFAM" id="SSF52833">
    <property type="entry name" value="Thioredoxin-like"/>
    <property type="match status" value="1"/>
</dbReference>
<keyword evidence="4" id="KW-0676">Redox-active center</keyword>
<evidence type="ECO:0000313" key="6">
    <source>
        <dbReference type="EMBL" id="CAK9162132.1"/>
    </source>
</evidence>
<evidence type="ECO:0000313" key="7">
    <source>
        <dbReference type="Proteomes" id="UP001642360"/>
    </source>
</evidence>